<dbReference type="PANTHER" id="PTHR34127:SF1">
    <property type="entry name" value="OS04G0405600 PROTEIN"/>
    <property type="match status" value="1"/>
</dbReference>
<dbReference type="InterPro" id="IPR029058">
    <property type="entry name" value="AB_hydrolase_fold"/>
</dbReference>
<dbReference type="EMBL" id="MLFT02000001">
    <property type="protein sequence ID" value="PHT60385.1"/>
    <property type="molecule type" value="Genomic_DNA"/>
</dbReference>
<dbReference type="InterPro" id="IPR010765">
    <property type="entry name" value="DUF1350"/>
</dbReference>
<keyword evidence="1" id="KW-1133">Transmembrane helix</keyword>
<accession>A0A2G2XSB1</accession>
<evidence type="ECO:0000313" key="2">
    <source>
        <dbReference type="EMBL" id="PHT60385.1"/>
    </source>
</evidence>
<reference evidence="2 3" key="1">
    <citation type="journal article" date="2017" name="Genome Biol.">
        <title>New reference genome sequences of hot pepper reveal the massive evolution of plant disease-resistance genes by retroduplication.</title>
        <authorList>
            <person name="Kim S."/>
            <person name="Park J."/>
            <person name="Yeom S.I."/>
            <person name="Kim Y.M."/>
            <person name="Seo E."/>
            <person name="Kim K.T."/>
            <person name="Kim M.S."/>
            <person name="Lee J.M."/>
            <person name="Cheong K."/>
            <person name="Shin H.S."/>
            <person name="Kim S.B."/>
            <person name="Han K."/>
            <person name="Lee J."/>
            <person name="Park M."/>
            <person name="Lee H.A."/>
            <person name="Lee H.Y."/>
            <person name="Lee Y."/>
            <person name="Oh S."/>
            <person name="Lee J.H."/>
            <person name="Choi E."/>
            <person name="Choi E."/>
            <person name="Lee S.E."/>
            <person name="Jeon J."/>
            <person name="Kim H."/>
            <person name="Choi G."/>
            <person name="Song H."/>
            <person name="Lee J."/>
            <person name="Lee S.C."/>
            <person name="Kwon J.K."/>
            <person name="Lee H.Y."/>
            <person name="Koo N."/>
            <person name="Hong Y."/>
            <person name="Kim R.W."/>
            <person name="Kang W.H."/>
            <person name="Huh J.H."/>
            <person name="Kang B.C."/>
            <person name="Yang T.J."/>
            <person name="Lee Y.H."/>
            <person name="Bennetzen J.L."/>
            <person name="Choi D."/>
        </authorList>
    </citation>
    <scope>NUCLEOTIDE SEQUENCE [LARGE SCALE GENOMIC DNA]</scope>
    <source>
        <strain evidence="3">cv. PBC81</strain>
    </source>
</reference>
<gene>
    <name evidence="2" type="ORF">CQW23_02748</name>
</gene>
<dbReference type="PANTHER" id="PTHR34127">
    <property type="entry name" value="OS04G0405600 PROTEIN"/>
    <property type="match status" value="1"/>
</dbReference>
<dbReference type="OrthoDB" id="4892at2759"/>
<proteinExistence type="predicted"/>
<keyword evidence="3" id="KW-1185">Reference proteome</keyword>
<protein>
    <submittedName>
        <fullName evidence="2">Uncharacterized protein</fullName>
    </submittedName>
</protein>
<keyword evidence="1" id="KW-0472">Membrane</keyword>
<evidence type="ECO:0000256" key="1">
    <source>
        <dbReference type="SAM" id="Phobius"/>
    </source>
</evidence>
<dbReference type="STRING" id="33114.A0A2G2XSB1"/>
<dbReference type="Pfam" id="PF07082">
    <property type="entry name" value="DUF1350"/>
    <property type="match status" value="2"/>
</dbReference>
<sequence length="456" mass="50577">MNCFTASKANWRCYSPAISLYSSDSTVLLHNRSIRFIAGNRNSGRIRCNLKDTGGNNNNQPETSTGIQLYRDIERLLTETVKQSQDWGSSQDWDEIEGAWVLKPKTSKPKLVIHFVGGVFVGAAPQLSYRLFLERLRQKDVLVIATPYASGFDHFYIADEVQFKFDRCLRFLQERVEDLPIFGIGHSLGSVIHLLIGARYAVKRSGNVLMAFNNKDASLAVPLFSSVLVPMMQNFGPVLSQIASSPSIRLGVSSLFQQLQLLLNVLVGSLSHAEMTMKQIENLSPAIVKQVFPLVEQLTPLYMDLINGKENFTPRPEETQRLIRSYYGISRNLLIKFKDDTIDETSTLAQVLSSGSAISSMLDMSIRTLPGDHALPLQQALPNVPPGMTDAVNRSSELLANLTAGTPWESVTKEVGNTLGNVDSIILNSGNSKDLDMLVETMTSWMYSNSGPRLLQ</sequence>
<evidence type="ECO:0000313" key="3">
    <source>
        <dbReference type="Proteomes" id="UP000224567"/>
    </source>
</evidence>
<name>A0A2G2XSB1_CAPBA</name>
<reference evidence="3" key="2">
    <citation type="journal article" date="2017" name="J. Anim. Genet.">
        <title>Multiple reference genome sequences of hot pepper reveal the massive evolution of plant disease resistance genes by retroduplication.</title>
        <authorList>
            <person name="Kim S."/>
            <person name="Park J."/>
            <person name="Yeom S.-I."/>
            <person name="Kim Y.-M."/>
            <person name="Seo E."/>
            <person name="Kim K.-T."/>
            <person name="Kim M.-S."/>
            <person name="Lee J.M."/>
            <person name="Cheong K."/>
            <person name="Shin H.-S."/>
            <person name="Kim S.-B."/>
            <person name="Han K."/>
            <person name="Lee J."/>
            <person name="Park M."/>
            <person name="Lee H.-A."/>
            <person name="Lee H.-Y."/>
            <person name="Lee Y."/>
            <person name="Oh S."/>
            <person name="Lee J.H."/>
            <person name="Choi E."/>
            <person name="Choi E."/>
            <person name="Lee S.E."/>
            <person name="Jeon J."/>
            <person name="Kim H."/>
            <person name="Choi G."/>
            <person name="Song H."/>
            <person name="Lee J."/>
            <person name="Lee S.-C."/>
            <person name="Kwon J.-K."/>
            <person name="Lee H.-Y."/>
            <person name="Koo N."/>
            <person name="Hong Y."/>
            <person name="Kim R.W."/>
            <person name="Kang W.-H."/>
            <person name="Huh J.H."/>
            <person name="Kang B.-C."/>
            <person name="Yang T.-J."/>
            <person name="Lee Y.-H."/>
            <person name="Bennetzen J.L."/>
            <person name="Choi D."/>
        </authorList>
    </citation>
    <scope>NUCLEOTIDE SEQUENCE [LARGE SCALE GENOMIC DNA]</scope>
    <source>
        <strain evidence="3">cv. PBC81</strain>
    </source>
</reference>
<dbReference type="SUPFAM" id="SSF53474">
    <property type="entry name" value="alpha/beta-Hydrolases"/>
    <property type="match status" value="1"/>
</dbReference>
<keyword evidence="1" id="KW-0812">Transmembrane</keyword>
<dbReference type="AlphaFoldDB" id="A0A2G2XSB1"/>
<dbReference type="Proteomes" id="UP000224567">
    <property type="component" value="Unassembled WGS sequence"/>
</dbReference>
<comment type="caution">
    <text evidence="2">The sequence shown here is derived from an EMBL/GenBank/DDBJ whole genome shotgun (WGS) entry which is preliminary data.</text>
</comment>
<feature type="transmembrane region" description="Helical" evidence="1">
    <location>
        <begin position="111"/>
        <end position="132"/>
    </location>
</feature>
<organism evidence="2 3">
    <name type="scientific">Capsicum baccatum</name>
    <name type="common">Peruvian pepper</name>
    <dbReference type="NCBI Taxonomy" id="33114"/>
    <lineage>
        <taxon>Eukaryota</taxon>
        <taxon>Viridiplantae</taxon>
        <taxon>Streptophyta</taxon>
        <taxon>Embryophyta</taxon>
        <taxon>Tracheophyta</taxon>
        <taxon>Spermatophyta</taxon>
        <taxon>Magnoliopsida</taxon>
        <taxon>eudicotyledons</taxon>
        <taxon>Gunneridae</taxon>
        <taxon>Pentapetalae</taxon>
        <taxon>asterids</taxon>
        <taxon>lamiids</taxon>
        <taxon>Solanales</taxon>
        <taxon>Solanaceae</taxon>
        <taxon>Solanoideae</taxon>
        <taxon>Capsiceae</taxon>
        <taxon>Capsicum</taxon>
    </lineage>
</organism>